<keyword evidence="2" id="KW-1185">Reference proteome</keyword>
<gene>
    <name evidence="1" type="ORF">CPBP_00486</name>
</gene>
<dbReference type="Pfam" id="PF08238">
    <property type="entry name" value="Sel1"/>
    <property type="match status" value="2"/>
</dbReference>
<dbReference type="InterPro" id="IPR006597">
    <property type="entry name" value="Sel1-like"/>
</dbReference>
<dbReference type="EMBL" id="CP054719">
    <property type="protein sequence ID" value="QOL19720.1"/>
    <property type="molecule type" value="Genomic_DNA"/>
</dbReference>
<protein>
    <submittedName>
        <fullName evidence="1">Sel1 repeat family protein</fullName>
    </submittedName>
</protein>
<name>A0A7L9RSX4_9PROT</name>
<sequence length="88" mass="10071">MKTSLYHPAVELALKYIDEENYEKAFELLLIAAKDGEAEAQYNLGLMYDQGKDYTKALRYYKLAADQGDVVAEAAFDELRMMYSKSND</sequence>
<dbReference type="InterPro" id="IPR011990">
    <property type="entry name" value="TPR-like_helical_dom_sf"/>
</dbReference>
<dbReference type="Gene3D" id="1.25.40.10">
    <property type="entry name" value="Tetratricopeptide repeat domain"/>
    <property type="match status" value="1"/>
</dbReference>
<dbReference type="SUPFAM" id="SSF81901">
    <property type="entry name" value="HCP-like"/>
    <property type="match status" value="1"/>
</dbReference>
<dbReference type="AlphaFoldDB" id="A0A7L9RSX4"/>
<dbReference type="PANTHER" id="PTHR45011:SF1">
    <property type="entry name" value="DAP3-BINDING CELL DEATH ENHANCER 1"/>
    <property type="match status" value="1"/>
</dbReference>
<organism evidence="1 2">
    <name type="scientific">Candidatus Bodocaedibacter vickermanii</name>
    <dbReference type="NCBI Taxonomy" id="2741701"/>
    <lineage>
        <taxon>Bacteria</taxon>
        <taxon>Pseudomonadati</taxon>
        <taxon>Pseudomonadota</taxon>
        <taxon>Alphaproteobacteria</taxon>
        <taxon>Holosporales</taxon>
        <taxon>Candidatus Paracaedibacteraceae</taxon>
        <taxon>Candidatus Bodocaedibacter</taxon>
    </lineage>
</organism>
<dbReference type="KEGG" id="pbal:CPBP_00486"/>
<dbReference type="Proteomes" id="UP000594001">
    <property type="component" value="Chromosome"/>
</dbReference>
<proteinExistence type="predicted"/>
<evidence type="ECO:0000313" key="1">
    <source>
        <dbReference type="EMBL" id="QOL19720.1"/>
    </source>
</evidence>
<accession>A0A7L9RSX4</accession>
<reference evidence="1 2" key="1">
    <citation type="submission" date="2020-06" db="EMBL/GenBank/DDBJ databases">
        <title>The endosymbiont of the kinetoplastid Bodo saltans is a Paracaedibacter-like alpha-proteobacterium possessing a putative toxin-antitoxin system.</title>
        <authorList>
            <person name="Midha S."/>
            <person name="Rigden D.J."/>
            <person name="Siozios S."/>
            <person name="Hurst G.D.D."/>
            <person name="Jackson A.P."/>
        </authorList>
    </citation>
    <scope>NUCLEOTIDE SEQUENCE [LARGE SCALE GENOMIC DNA]</scope>
    <source>
        <strain evidence="1">Lake Konstanz</strain>
    </source>
</reference>
<dbReference type="PANTHER" id="PTHR45011">
    <property type="entry name" value="DAP3-BINDING CELL DEATH ENHANCER 1"/>
    <property type="match status" value="1"/>
</dbReference>
<dbReference type="RefSeq" id="WP_350332463.1">
    <property type="nucleotide sequence ID" value="NZ_CP054719.1"/>
</dbReference>
<dbReference type="SMART" id="SM00671">
    <property type="entry name" value="SEL1"/>
    <property type="match status" value="1"/>
</dbReference>
<evidence type="ECO:0000313" key="2">
    <source>
        <dbReference type="Proteomes" id="UP000594001"/>
    </source>
</evidence>
<dbReference type="InterPro" id="IPR052748">
    <property type="entry name" value="ISR_Activator"/>
</dbReference>